<feature type="domain" description="Nephrocystin 3-like N-terminal" evidence="2">
    <location>
        <begin position="249"/>
        <end position="427"/>
    </location>
</feature>
<protein>
    <submittedName>
        <fullName evidence="4">Uncharacterized protein</fullName>
    </submittedName>
</protein>
<dbReference type="AlphaFoldDB" id="A0A1L7WAB2"/>
<evidence type="ECO:0000313" key="4">
    <source>
        <dbReference type="EMBL" id="CZR49510.1"/>
    </source>
</evidence>
<dbReference type="InterPro" id="IPR056884">
    <property type="entry name" value="NPHP3-like_N"/>
</dbReference>
<evidence type="ECO:0000259" key="3">
    <source>
        <dbReference type="Pfam" id="PF25053"/>
    </source>
</evidence>
<comment type="caution">
    <text evidence="4">The sequence shown here is derived from an EMBL/GenBank/DDBJ whole genome shotgun (WGS) entry which is preliminary data.</text>
</comment>
<organism evidence="4 5">
    <name type="scientific">Fusarium proliferatum (strain ET1)</name>
    <name type="common">Orchid endophyte fungus</name>
    <dbReference type="NCBI Taxonomy" id="1227346"/>
    <lineage>
        <taxon>Eukaryota</taxon>
        <taxon>Fungi</taxon>
        <taxon>Dikarya</taxon>
        <taxon>Ascomycota</taxon>
        <taxon>Pezizomycotina</taxon>
        <taxon>Sordariomycetes</taxon>
        <taxon>Hypocreomycetidae</taxon>
        <taxon>Hypocreales</taxon>
        <taxon>Nectriaceae</taxon>
        <taxon>Fusarium</taxon>
        <taxon>Fusarium fujikuroi species complex</taxon>
    </lineage>
</organism>
<evidence type="ECO:0000259" key="2">
    <source>
        <dbReference type="Pfam" id="PF24883"/>
    </source>
</evidence>
<dbReference type="GeneID" id="42060725"/>
<gene>
    <name evidence="4" type="ORF">FPRO_15870</name>
</gene>
<dbReference type="Pfam" id="PF25053">
    <property type="entry name" value="DUF7791"/>
    <property type="match status" value="1"/>
</dbReference>
<dbReference type="Proteomes" id="UP000183971">
    <property type="component" value="Unassembled WGS sequence"/>
</dbReference>
<dbReference type="Gene3D" id="3.40.50.300">
    <property type="entry name" value="P-loop containing nucleotide triphosphate hydrolases"/>
    <property type="match status" value="1"/>
</dbReference>
<name>A0A1L7WAB2_FUSPR</name>
<dbReference type="EMBL" id="FJOF01000017">
    <property type="protein sequence ID" value="CZR49510.1"/>
    <property type="molecule type" value="Genomic_DNA"/>
</dbReference>
<sequence>MDPASAFGLAASVAQFVTFTSALISKGAEIYRSTSGLSSDISTVEAIYRKLHDLECTLTAPVHDLGGQCTKQVEAIAELSRACHADCKQLLATIAKLKVQDGPGHKWKSFRAALKTHWKDGDITKLEDRLHKTQTSLTLQICTISSYYHDVHIRTLRELQLGSERLKIDQTCRLDKIQQALGEIRQRVLISPQPGQSFSPVTITDIERELSSMSIAENDITKQQSILQSLTFAHRSARHAVITDAHIRTFEWIFKEDSVCGGAFLDWLNNGNGIFWVSGKPGSGKSTLMKFIADHSRTARILSAWSSPKPTYVASHYFWSAGTKMQRSQEGLLQTLLYEIFRQCPDLLQVACHQRWQDVDPEHLSKPWNLSELRIVLKEVADQADISQKFCFFVDGLDEFTGDRQDLCQDLVDLSQSPNIKLCISSRPWNVFEQNFGGDPGRKLYIHQLTHNDIRSYTELRLLDHPGWKTLESEVMGAHLLIDQVTERSRGVFLWVFFVTKLLREGLEEDDSFSDLCRRLESFPSDLEPFFKHMLETVQPIHHEKMSGVLAIAIKARSPLDISIYRFHSLEYESVDYALERPVETQDEQEEKVWYRKTKRRLNGWCRGLLEVKQGRVDFLHRTVMDFLRTKEMSDFLRAKNTDGFNANLSILRAYTAWIKTTPSNNKILRTGPGSYSDTPLASRIREAITYAGELEDETDNYTQAEIVLLDTIEATMCAIDRKTEDRVFPISEGFNSDGAKLFFREHIVKKMLSKYLSHKVREVDYFNEFEMTPLAMVIHSELWPDRENLPWPEKCIRMLKLLLESGESPNDQFELNVKHDSHQATMMSAWAMLFFWIVPSLIGEIGPKFIPTLQSDLLPLFLKHKANPNALVWRLEHGLTGQKKSAYSSVWRDIVLASFQMQGRPDADRYLRLLDDFLDAGAESEMPSFGTISRGRLRATIEETILEEFLQRLETNNEGISDVQLLAYVADKLLSKVSEETLVKEHIWKAICVAFPGCFGSQLQDKYLPQGSKMRDLYWLKTEEDISATWSIKGNRGNKRRQAVALMPEISKNVSKKPKT</sequence>
<dbReference type="InterPro" id="IPR027417">
    <property type="entry name" value="P-loop_NTPase"/>
</dbReference>
<evidence type="ECO:0000256" key="1">
    <source>
        <dbReference type="ARBA" id="ARBA00022737"/>
    </source>
</evidence>
<dbReference type="InterPro" id="IPR056693">
    <property type="entry name" value="DUF7791"/>
</dbReference>
<dbReference type="Pfam" id="PF24883">
    <property type="entry name" value="NPHP3_N"/>
    <property type="match status" value="1"/>
</dbReference>
<feature type="domain" description="DUF7791" evidence="3">
    <location>
        <begin position="538"/>
        <end position="665"/>
    </location>
</feature>
<evidence type="ECO:0000313" key="5">
    <source>
        <dbReference type="Proteomes" id="UP000183971"/>
    </source>
</evidence>
<reference evidence="5" key="1">
    <citation type="journal article" date="2016" name="Genome Biol. Evol.">
        <title>Comparative 'omics' of the Fusarium fujikuroi species complex highlights differences in genetic potential and metabolite synthesis.</title>
        <authorList>
            <person name="Niehaus E.-M."/>
            <person name="Muensterkoetter M."/>
            <person name="Proctor R.H."/>
            <person name="Brown D.W."/>
            <person name="Sharon A."/>
            <person name="Idan Y."/>
            <person name="Oren-Young L."/>
            <person name="Sieber C.M."/>
            <person name="Novak O."/>
            <person name="Pencik A."/>
            <person name="Tarkowska D."/>
            <person name="Hromadova K."/>
            <person name="Freeman S."/>
            <person name="Maymon M."/>
            <person name="Elazar M."/>
            <person name="Youssef S.A."/>
            <person name="El-Shabrawy E.S.M."/>
            <person name="Shalaby A.B.A."/>
            <person name="Houterman P."/>
            <person name="Brock N.L."/>
            <person name="Burkhardt I."/>
            <person name="Tsavkelova E.A."/>
            <person name="Dickschat J.S."/>
            <person name="Galuszka P."/>
            <person name="Gueldener U."/>
            <person name="Tudzynski B."/>
        </authorList>
    </citation>
    <scope>NUCLEOTIDE SEQUENCE [LARGE SCALE GENOMIC DNA]</scope>
    <source>
        <strain evidence="5">ET1</strain>
    </source>
</reference>
<dbReference type="RefSeq" id="XP_031090011.1">
    <property type="nucleotide sequence ID" value="XM_031224786.1"/>
</dbReference>
<keyword evidence="1" id="KW-0677">Repeat</keyword>
<dbReference type="SUPFAM" id="SSF52540">
    <property type="entry name" value="P-loop containing nucleoside triphosphate hydrolases"/>
    <property type="match status" value="1"/>
</dbReference>
<dbReference type="PANTHER" id="PTHR10039:SF5">
    <property type="entry name" value="NACHT DOMAIN-CONTAINING PROTEIN"/>
    <property type="match status" value="1"/>
</dbReference>
<dbReference type="VEuPathDB" id="FungiDB:FPRO_15870"/>
<dbReference type="PANTHER" id="PTHR10039">
    <property type="entry name" value="AMELOGENIN"/>
    <property type="match status" value="1"/>
</dbReference>
<keyword evidence="5" id="KW-1185">Reference proteome</keyword>
<proteinExistence type="predicted"/>
<accession>A0A1L7WAB2</accession>